<keyword evidence="2" id="KW-1185">Reference proteome</keyword>
<name>A0A4U7BK19_9BACT</name>
<dbReference type="OrthoDB" id="30470at72294"/>
<proteinExistence type="predicted"/>
<evidence type="ECO:0000313" key="2">
    <source>
        <dbReference type="Proteomes" id="UP000310353"/>
    </source>
</evidence>
<protein>
    <submittedName>
        <fullName evidence="1">Polymerase</fullName>
    </submittedName>
</protein>
<sequence>MNHILLHKTTSSGNTRYYSIGIIPTLFNKYGNIRFQACTGKKCNEFLNYDEALSLLNKIKDKKSLYPKNN</sequence>
<reference evidence="1 2" key="1">
    <citation type="submission" date="2018-05" db="EMBL/GenBank/DDBJ databases">
        <title>Novel Campyloabacter and Helicobacter Species and Strains.</title>
        <authorList>
            <person name="Mannion A.J."/>
            <person name="Shen Z."/>
            <person name="Fox J.G."/>
        </authorList>
    </citation>
    <scope>NUCLEOTIDE SEQUENCE [LARGE SCALE GENOMIC DNA]</scope>
    <source>
        <strain evidence="2">MIT17-670</strain>
    </source>
</reference>
<organism evidence="1 2">
    <name type="scientific">Campylobacter aviculae</name>
    <dbReference type="NCBI Taxonomy" id="2510190"/>
    <lineage>
        <taxon>Bacteria</taxon>
        <taxon>Pseudomonadati</taxon>
        <taxon>Campylobacterota</taxon>
        <taxon>Epsilonproteobacteria</taxon>
        <taxon>Campylobacterales</taxon>
        <taxon>Campylobacteraceae</taxon>
        <taxon>Campylobacter</taxon>
    </lineage>
</organism>
<gene>
    <name evidence="1" type="ORF">CQA76_04415</name>
</gene>
<dbReference type="Proteomes" id="UP000310353">
    <property type="component" value="Unassembled WGS sequence"/>
</dbReference>
<evidence type="ECO:0000313" key="1">
    <source>
        <dbReference type="EMBL" id="TKX32328.1"/>
    </source>
</evidence>
<comment type="caution">
    <text evidence="1">The sequence shown here is derived from an EMBL/GenBank/DDBJ whole genome shotgun (WGS) entry which is preliminary data.</text>
</comment>
<accession>A0A4U7BK19</accession>
<dbReference type="AlphaFoldDB" id="A0A4U7BK19"/>
<dbReference type="EMBL" id="NXMA01000006">
    <property type="protein sequence ID" value="TKX32328.1"/>
    <property type="molecule type" value="Genomic_DNA"/>
</dbReference>